<dbReference type="PROSITE" id="PS50893">
    <property type="entry name" value="ABC_TRANSPORTER_2"/>
    <property type="match status" value="1"/>
</dbReference>
<dbReference type="PROSITE" id="PS00211">
    <property type="entry name" value="ABC_TRANSPORTER_1"/>
    <property type="match status" value="1"/>
</dbReference>
<dbReference type="GO" id="GO:0045454">
    <property type="term" value="P:cell redox homeostasis"/>
    <property type="evidence" value="ECO:0007669"/>
    <property type="project" value="InterPro"/>
</dbReference>
<dbReference type="GO" id="GO:0016887">
    <property type="term" value="F:ATP hydrolysis activity"/>
    <property type="evidence" value="ECO:0007669"/>
    <property type="project" value="InterPro"/>
</dbReference>
<feature type="transmembrane region" description="Helical" evidence="8">
    <location>
        <begin position="139"/>
        <end position="161"/>
    </location>
</feature>
<dbReference type="InterPro" id="IPR014223">
    <property type="entry name" value="ABC_CydC/D"/>
</dbReference>
<keyword evidence="5" id="KW-0067">ATP-binding</keyword>
<dbReference type="InterPro" id="IPR011527">
    <property type="entry name" value="ABC1_TM_dom"/>
</dbReference>
<feature type="transmembrane region" description="Helical" evidence="8">
    <location>
        <begin position="252"/>
        <end position="272"/>
    </location>
</feature>
<dbReference type="InterPro" id="IPR036640">
    <property type="entry name" value="ABC1_TM_sf"/>
</dbReference>
<evidence type="ECO:0000256" key="3">
    <source>
        <dbReference type="ARBA" id="ARBA00022692"/>
    </source>
</evidence>
<feature type="transmembrane region" description="Helical" evidence="8">
    <location>
        <begin position="167"/>
        <end position="188"/>
    </location>
</feature>
<evidence type="ECO:0000313" key="12">
    <source>
        <dbReference type="Proteomes" id="UP000241764"/>
    </source>
</evidence>
<dbReference type="Gene3D" id="3.40.50.300">
    <property type="entry name" value="P-loop containing nucleotide triphosphate hydrolases"/>
    <property type="match status" value="1"/>
</dbReference>
<keyword evidence="3 8" id="KW-0812">Transmembrane</keyword>
<feature type="transmembrane region" description="Helical" evidence="8">
    <location>
        <begin position="21"/>
        <end position="46"/>
    </location>
</feature>
<dbReference type="PANTHER" id="PTHR24221:SF654">
    <property type="entry name" value="ATP-BINDING CASSETTE SUB-FAMILY B MEMBER 6"/>
    <property type="match status" value="1"/>
</dbReference>
<dbReference type="PANTHER" id="PTHR24221">
    <property type="entry name" value="ATP-BINDING CASSETTE SUB-FAMILY B"/>
    <property type="match status" value="1"/>
</dbReference>
<keyword evidence="7 8" id="KW-0472">Membrane</keyword>
<keyword evidence="12" id="KW-1185">Reference proteome</keyword>
<feature type="domain" description="ABC transmembrane type-1" evidence="10">
    <location>
        <begin position="23"/>
        <end position="312"/>
    </location>
</feature>
<protein>
    <submittedName>
        <fullName evidence="11">Thiol reductant ABC exporter subunit CydC</fullName>
    </submittedName>
</protein>
<dbReference type="SUPFAM" id="SSF52540">
    <property type="entry name" value="P-loop containing nucleoside triphosphate hydrolases"/>
    <property type="match status" value="1"/>
</dbReference>
<comment type="caution">
    <text evidence="11">The sequence shown here is derived from an EMBL/GenBank/DDBJ whole genome shotgun (WGS) entry which is preliminary data.</text>
</comment>
<dbReference type="SUPFAM" id="SSF90123">
    <property type="entry name" value="ABC transporter transmembrane region"/>
    <property type="match status" value="1"/>
</dbReference>
<dbReference type="GO" id="GO:0005524">
    <property type="term" value="F:ATP binding"/>
    <property type="evidence" value="ECO:0007669"/>
    <property type="project" value="UniProtKB-KW"/>
</dbReference>
<sequence length="562" mass="59250">MPLWSIFRPIVALFLAERRSALLAGAVLAAATVLAGIALLGLSGWFITATAIAGLSSVTALVFDVFAPAAAIRFLALARTGARYGERLTTHDATLGVLAKLREQVFRNWAQPQAARMLLKRPAKLLFRLSADIDALDSLYLRILVPAAVALCTALAVAVAFGLMHPLLGLGAASWLLLTGLGIPLAAARFAKTPSRRRGHALESLRSKAIDLVAGQTDLIMAGRLAAQQDGVMKSDRRLHEADDVLNRIEMFVTAAFGAASALLLGATLLAVAKLAGAGTIGAPVAALGLLIALAALEPFAGLRRGAVELGRTMLAAQRIGPNMSALPSPERPGSPQNALAVHLDNVFVCYDGSPLPSLQNLSLSLAVGERLALVGASGAGKSTLLALLAQEIEAVAGRVKTLPSTLLNQRTELFQDSLRDNLRLADQNAHDAKLMDILAATGLGDFVAQLPEGLDTALGESGLGLSGGQARRLALARLLLRDTPLWLLDEPTEGLDGNTARDVLRRLEGHMRGRSVIIATHIRREAMVADRLVILERGRIVGAPRRGENEFNAALSVLRPD</sequence>
<dbReference type="Proteomes" id="UP000241764">
    <property type="component" value="Unassembled WGS sequence"/>
</dbReference>
<gene>
    <name evidence="11" type="primary">cydC</name>
    <name evidence="11" type="ORF">CU103_24210</name>
</gene>
<reference evidence="12" key="1">
    <citation type="submission" date="2017-11" db="EMBL/GenBank/DDBJ databases">
        <authorList>
            <person name="Kuznetsova I."/>
            <person name="Sazanova A."/>
            <person name="Chirak E."/>
            <person name="Safronova V."/>
            <person name="Willems A."/>
        </authorList>
    </citation>
    <scope>NUCLEOTIDE SEQUENCE [LARGE SCALE GENOMIC DNA]</scope>
    <source>
        <strain evidence="12">CCBAU 03422</strain>
    </source>
</reference>
<feature type="transmembrane region" description="Helical" evidence="8">
    <location>
        <begin position="52"/>
        <end position="78"/>
    </location>
</feature>
<organism evidence="11 12">
    <name type="scientific">Phyllobacterium sophorae</name>
    <dbReference type="NCBI Taxonomy" id="1520277"/>
    <lineage>
        <taxon>Bacteria</taxon>
        <taxon>Pseudomonadati</taxon>
        <taxon>Pseudomonadota</taxon>
        <taxon>Alphaproteobacteria</taxon>
        <taxon>Hyphomicrobiales</taxon>
        <taxon>Phyllobacteriaceae</taxon>
        <taxon>Phyllobacterium</taxon>
    </lineage>
</organism>
<evidence type="ECO:0000256" key="5">
    <source>
        <dbReference type="ARBA" id="ARBA00022840"/>
    </source>
</evidence>
<dbReference type="PROSITE" id="PS50929">
    <property type="entry name" value="ABC_TM1F"/>
    <property type="match status" value="1"/>
</dbReference>
<dbReference type="OrthoDB" id="5288404at2"/>
<dbReference type="Gene3D" id="1.20.1560.10">
    <property type="entry name" value="ABC transporter type 1, transmembrane domain"/>
    <property type="match status" value="1"/>
</dbReference>
<dbReference type="NCBIfam" id="TIGR02868">
    <property type="entry name" value="CydC"/>
    <property type="match status" value="1"/>
</dbReference>
<evidence type="ECO:0000256" key="8">
    <source>
        <dbReference type="SAM" id="Phobius"/>
    </source>
</evidence>
<evidence type="ECO:0000256" key="2">
    <source>
        <dbReference type="ARBA" id="ARBA00005417"/>
    </source>
</evidence>
<dbReference type="InterPro" id="IPR003593">
    <property type="entry name" value="AAA+_ATPase"/>
</dbReference>
<dbReference type="InterPro" id="IPR027417">
    <property type="entry name" value="P-loop_NTPase"/>
</dbReference>
<comment type="subcellular location">
    <subcellularLocation>
        <location evidence="1">Cell membrane</location>
        <topology evidence="1">Multi-pass membrane protein</topology>
    </subcellularLocation>
</comment>
<dbReference type="GO" id="GO:0140359">
    <property type="term" value="F:ABC-type transporter activity"/>
    <property type="evidence" value="ECO:0007669"/>
    <property type="project" value="InterPro"/>
</dbReference>
<dbReference type="EMBL" id="PGGM01000014">
    <property type="protein sequence ID" value="PSH61068.1"/>
    <property type="molecule type" value="Genomic_DNA"/>
</dbReference>
<dbReference type="GO" id="GO:0005886">
    <property type="term" value="C:plasma membrane"/>
    <property type="evidence" value="ECO:0007669"/>
    <property type="project" value="UniProtKB-SubCell"/>
</dbReference>
<evidence type="ECO:0000259" key="9">
    <source>
        <dbReference type="PROSITE" id="PS50893"/>
    </source>
</evidence>
<evidence type="ECO:0000256" key="6">
    <source>
        <dbReference type="ARBA" id="ARBA00022989"/>
    </source>
</evidence>
<dbReference type="SMART" id="SM00382">
    <property type="entry name" value="AAA"/>
    <property type="match status" value="1"/>
</dbReference>
<dbReference type="InterPro" id="IPR039421">
    <property type="entry name" value="Type_1_exporter"/>
</dbReference>
<dbReference type="InterPro" id="IPR003439">
    <property type="entry name" value="ABC_transporter-like_ATP-bd"/>
</dbReference>
<accession>A0A2P7B3P3</accession>
<dbReference type="Pfam" id="PF00005">
    <property type="entry name" value="ABC_tran"/>
    <property type="match status" value="1"/>
</dbReference>
<feature type="domain" description="ABC transporter" evidence="9">
    <location>
        <begin position="342"/>
        <end position="561"/>
    </location>
</feature>
<feature type="transmembrane region" description="Helical" evidence="8">
    <location>
        <begin position="278"/>
        <end position="297"/>
    </location>
</feature>
<proteinExistence type="inferred from homology"/>
<dbReference type="GO" id="GO:0034775">
    <property type="term" value="P:glutathione transmembrane transport"/>
    <property type="evidence" value="ECO:0007669"/>
    <property type="project" value="InterPro"/>
</dbReference>
<evidence type="ECO:0000256" key="1">
    <source>
        <dbReference type="ARBA" id="ARBA00004651"/>
    </source>
</evidence>
<evidence type="ECO:0000313" key="11">
    <source>
        <dbReference type="EMBL" id="PSH61068.1"/>
    </source>
</evidence>
<dbReference type="InterPro" id="IPR017871">
    <property type="entry name" value="ABC_transporter-like_CS"/>
</dbReference>
<comment type="similarity">
    <text evidence="2">Belongs to the ABC transporter superfamily.</text>
</comment>
<dbReference type="RefSeq" id="WP_106666589.1">
    <property type="nucleotide sequence ID" value="NZ_PGGM01000014.1"/>
</dbReference>
<keyword evidence="6 8" id="KW-1133">Transmembrane helix</keyword>
<evidence type="ECO:0000256" key="4">
    <source>
        <dbReference type="ARBA" id="ARBA00022741"/>
    </source>
</evidence>
<evidence type="ECO:0000259" key="10">
    <source>
        <dbReference type="PROSITE" id="PS50929"/>
    </source>
</evidence>
<keyword evidence="4" id="KW-0547">Nucleotide-binding</keyword>
<dbReference type="AlphaFoldDB" id="A0A2P7B3P3"/>
<evidence type="ECO:0000256" key="7">
    <source>
        <dbReference type="ARBA" id="ARBA00023136"/>
    </source>
</evidence>
<name>A0A2P7B3P3_9HYPH</name>